<dbReference type="SUPFAM" id="SSF51905">
    <property type="entry name" value="FAD/NAD(P)-binding domain"/>
    <property type="match status" value="1"/>
</dbReference>
<dbReference type="Proteomes" id="UP000481033">
    <property type="component" value="Unassembled WGS sequence"/>
</dbReference>
<dbReference type="PANTHER" id="PTHR10742:SF342">
    <property type="entry name" value="AMINE OXIDASE"/>
    <property type="match status" value="1"/>
</dbReference>
<dbReference type="InterPro" id="IPR050281">
    <property type="entry name" value="Flavin_monoamine_oxidase"/>
</dbReference>
<dbReference type="RefSeq" id="WP_163698698.1">
    <property type="nucleotide sequence ID" value="NZ_QXHD01000004.1"/>
</dbReference>
<evidence type="ECO:0000313" key="3">
    <source>
        <dbReference type="Proteomes" id="UP000481033"/>
    </source>
</evidence>
<gene>
    <name evidence="2" type="ORF">DXZ20_13605</name>
</gene>
<reference evidence="2 3" key="1">
    <citation type="journal article" date="2020" name="Microb. Ecol.">
        <title>Ecogenomics of the Marine Benthic Filamentous Cyanobacterium Adonisia.</title>
        <authorList>
            <person name="Walter J.M."/>
            <person name="Coutinho F.H."/>
            <person name="Leomil L."/>
            <person name="Hargreaves P.I."/>
            <person name="Campeao M.E."/>
            <person name="Vieira V.V."/>
            <person name="Silva B.S."/>
            <person name="Fistarol G.O."/>
            <person name="Salomon P.S."/>
            <person name="Sawabe T."/>
            <person name="Mino S."/>
            <person name="Hosokawa M."/>
            <person name="Miyashita H."/>
            <person name="Maruyama F."/>
            <person name="van Verk M.C."/>
            <person name="Dutilh B.E."/>
            <person name="Thompson C.C."/>
            <person name="Thompson F.L."/>
        </authorList>
    </citation>
    <scope>NUCLEOTIDE SEQUENCE [LARGE SCALE GENOMIC DNA]</scope>
    <source>
        <strain evidence="2 3">CCMR0081</strain>
    </source>
</reference>
<dbReference type="Pfam" id="PF01593">
    <property type="entry name" value="Amino_oxidase"/>
    <property type="match status" value="1"/>
</dbReference>
<dbReference type="AlphaFoldDB" id="A0A6M0RLP7"/>
<dbReference type="GO" id="GO:0001716">
    <property type="term" value="F:L-amino-acid oxidase activity"/>
    <property type="evidence" value="ECO:0007669"/>
    <property type="project" value="TreeGrafter"/>
</dbReference>
<dbReference type="InterPro" id="IPR036188">
    <property type="entry name" value="FAD/NAD-bd_sf"/>
</dbReference>
<keyword evidence="3" id="KW-1185">Reference proteome</keyword>
<dbReference type="InterPro" id="IPR002937">
    <property type="entry name" value="Amino_oxidase"/>
</dbReference>
<evidence type="ECO:0000259" key="1">
    <source>
        <dbReference type="Pfam" id="PF01593"/>
    </source>
</evidence>
<dbReference type="SUPFAM" id="SSF54373">
    <property type="entry name" value="FAD-linked reductases, C-terminal domain"/>
    <property type="match status" value="1"/>
</dbReference>
<dbReference type="Gene3D" id="3.50.50.60">
    <property type="entry name" value="FAD/NAD(P)-binding domain"/>
    <property type="match status" value="1"/>
</dbReference>
<name>A0A6M0RLP7_9CYAN</name>
<accession>A0A6M0RLP7</accession>
<dbReference type="EMBL" id="QXHD01000004">
    <property type="protein sequence ID" value="NEZ56693.1"/>
    <property type="molecule type" value="Genomic_DNA"/>
</dbReference>
<dbReference type="Gene3D" id="3.90.660.10">
    <property type="match status" value="1"/>
</dbReference>
<dbReference type="Gene3D" id="1.20.1440.240">
    <property type="match status" value="1"/>
</dbReference>
<dbReference type="PANTHER" id="PTHR10742">
    <property type="entry name" value="FLAVIN MONOAMINE OXIDASE"/>
    <property type="match status" value="1"/>
</dbReference>
<feature type="domain" description="Amine oxidase" evidence="1">
    <location>
        <begin position="82"/>
        <end position="530"/>
    </location>
</feature>
<organism evidence="2 3">
    <name type="scientific">Adonisia turfae CCMR0081</name>
    <dbReference type="NCBI Taxonomy" id="2292702"/>
    <lineage>
        <taxon>Bacteria</taxon>
        <taxon>Bacillati</taxon>
        <taxon>Cyanobacteriota</taxon>
        <taxon>Adonisia</taxon>
        <taxon>Adonisia turfae</taxon>
    </lineage>
</organism>
<dbReference type="GO" id="GO:0009063">
    <property type="term" value="P:amino acid catabolic process"/>
    <property type="evidence" value="ECO:0007669"/>
    <property type="project" value="TreeGrafter"/>
</dbReference>
<comment type="caution">
    <text evidence="2">The sequence shown here is derived from an EMBL/GenBank/DDBJ whole genome shotgun (WGS) entry which is preliminary data.</text>
</comment>
<sequence>MNQDSRFFFNVNSLSQINRRWLLRGVAALSGAAFTSRFIHTRELLHAKASKTEIKSTNLLNELDATPNPSQPLKVIILGAGMAGLCAAYELEKRGHSCVILEAECSHIGGRVRTLRFGNGLYGEVGASQIAKSHNLTHHYVNECELQLRPSVTVNPEAYYYLRNQRIRAKNSEQLSSLYNLTGSERGLTPDDVLGTVIGSRLSQLNEQEKAEIFAQQIQNPAIREMDQQSMLQWCKASGFSDNAIEMMAAANGFLGGLMYCSALSFVRVGANYGEMEEIVGGSDRFPTALADKLKSKPRMGCEVISLERDDSASKAAAVYVEENSIKREVGDFVLCTIPFPVLSRLDNPFSAAKHRAIREFSYVSATKVFAVTNRRFWEIEDGIYGGSTSSDLPISTVQYPSDNAQAKTPTISAAPSVLLASYTTGNLARHLAHLPEQERHRIVQQNLAKIHPQVNQNQTIQSMKSWSWDNHRWSLGAWSLIRPYQQLSLYEHGIVPEGRIHFAGEHTSTNQGWMQSALESSLRAVQEILVEANKA</sequence>
<evidence type="ECO:0000313" key="2">
    <source>
        <dbReference type="EMBL" id="NEZ56693.1"/>
    </source>
</evidence>
<protein>
    <submittedName>
        <fullName evidence="2">FAD-dependent oxidoreductase</fullName>
    </submittedName>
</protein>
<proteinExistence type="predicted"/>